<reference evidence="2 3" key="1">
    <citation type="journal article" date="2019" name="Commun. Biol.">
        <title>The bagworm genome reveals a unique fibroin gene that provides high tensile strength.</title>
        <authorList>
            <person name="Kono N."/>
            <person name="Nakamura H."/>
            <person name="Ohtoshi R."/>
            <person name="Tomita M."/>
            <person name="Numata K."/>
            <person name="Arakawa K."/>
        </authorList>
    </citation>
    <scope>NUCLEOTIDE SEQUENCE [LARGE SCALE GENOMIC DNA]</scope>
</reference>
<proteinExistence type="predicted"/>
<dbReference type="EMBL" id="BGZK01002278">
    <property type="protein sequence ID" value="GBP92496.1"/>
    <property type="molecule type" value="Genomic_DNA"/>
</dbReference>
<gene>
    <name evidence="2" type="ORF">EVAR_67551_1</name>
</gene>
<comment type="caution">
    <text evidence="2">The sequence shown here is derived from an EMBL/GenBank/DDBJ whole genome shotgun (WGS) entry which is preliminary data.</text>
</comment>
<name>A0A4C1ZVG4_EUMVA</name>
<dbReference type="AlphaFoldDB" id="A0A4C1ZVG4"/>
<keyword evidence="3" id="KW-1185">Reference proteome</keyword>
<dbReference type="Proteomes" id="UP000299102">
    <property type="component" value="Unassembled WGS sequence"/>
</dbReference>
<evidence type="ECO:0000313" key="3">
    <source>
        <dbReference type="Proteomes" id="UP000299102"/>
    </source>
</evidence>
<evidence type="ECO:0000256" key="1">
    <source>
        <dbReference type="SAM" id="MobiDB-lite"/>
    </source>
</evidence>
<feature type="region of interest" description="Disordered" evidence="1">
    <location>
        <begin position="37"/>
        <end position="56"/>
    </location>
</feature>
<organism evidence="2 3">
    <name type="scientific">Eumeta variegata</name>
    <name type="common">Bagworm moth</name>
    <name type="synonym">Eumeta japonica</name>
    <dbReference type="NCBI Taxonomy" id="151549"/>
    <lineage>
        <taxon>Eukaryota</taxon>
        <taxon>Metazoa</taxon>
        <taxon>Ecdysozoa</taxon>
        <taxon>Arthropoda</taxon>
        <taxon>Hexapoda</taxon>
        <taxon>Insecta</taxon>
        <taxon>Pterygota</taxon>
        <taxon>Neoptera</taxon>
        <taxon>Endopterygota</taxon>
        <taxon>Lepidoptera</taxon>
        <taxon>Glossata</taxon>
        <taxon>Ditrysia</taxon>
        <taxon>Tineoidea</taxon>
        <taxon>Psychidae</taxon>
        <taxon>Oiketicinae</taxon>
        <taxon>Eumeta</taxon>
    </lineage>
</organism>
<evidence type="ECO:0000313" key="2">
    <source>
        <dbReference type="EMBL" id="GBP92496.1"/>
    </source>
</evidence>
<sequence length="126" mass="13970">MASGDAVSYFEVDHEEFDGGEESLSCGDTLRDTYGYGGNDGVGDAPNGPGDQTHDRFRHGVKRFPAFSCDELIAPKTRQKGAPSGAFRARAELWTTYNSSYDAFMAVWDCRLIELVVEQLMRLLHN</sequence>
<protein>
    <submittedName>
        <fullName evidence="2">Uncharacterized protein</fullName>
    </submittedName>
</protein>
<accession>A0A4C1ZVG4</accession>